<evidence type="ECO:0000313" key="8">
    <source>
        <dbReference type="Proteomes" id="UP000029846"/>
    </source>
</evidence>
<sequence>MSLSIHRHDEQPIDPELLTRWRQIPVAVIVDLAPARQIDPGIRPLLPAGRQPAMFGRAMTVRCAPPDFGAVLHATGAIRPGQVLMIEAGGDCSHAMIGDILAGHLHRRGGAGLVCDGAVRDVHGLAGMEGFSVHCRAVNPLGPTTARAGEVNAPVTLGGCEVAPGDLIIGDDDGLAALPPALLPQLIEAAEAKLTLEAEWTARLVAGDPVADIFGLG</sequence>
<dbReference type="Proteomes" id="UP000029846">
    <property type="component" value="Unassembled WGS sequence"/>
</dbReference>
<dbReference type="InterPro" id="IPR036704">
    <property type="entry name" value="RraA/RraA-like_sf"/>
</dbReference>
<dbReference type="SUPFAM" id="SSF89562">
    <property type="entry name" value="RraA-like"/>
    <property type="match status" value="1"/>
</dbReference>
<organism evidence="6 8">
    <name type="scientific">Paracoccus halophilus</name>
    <dbReference type="NCBI Taxonomy" id="376733"/>
    <lineage>
        <taxon>Bacteria</taxon>
        <taxon>Pseudomonadati</taxon>
        <taxon>Pseudomonadota</taxon>
        <taxon>Alphaproteobacteria</taxon>
        <taxon>Rhodobacterales</taxon>
        <taxon>Paracoccaceae</taxon>
        <taxon>Paracoccus</taxon>
    </lineage>
</organism>
<evidence type="ECO:0000256" key="4">
    <source>
        <dbReference type="ARBA" id="ARBA00030169"/>
    </source>
</evidence>
<evidence type="ECO:0000313" key="6">
    <source>
        <dbReference type="EMBL" id="KGJ03090.1"/>
    </source>
</evidence>
<dbReference type="PANTHER" id="PTHR33254:SF4">
    <property type="entry name" value="4-HYDROXY-4-METHYL-2-OXOGLUTARATE ALDOLASE 3-RELATED"/>
    <property type="match status" value="1"/>
</dbReference>
<proteinExistence type="predicted"/>
<protein>
    <recommendedName>
        <fullName evidence="2">Putative 4-hydroxy-4-methyl-2-oxoglutarate aldolase</fullName>
    </recommendedName>
    <alternativeName>
        <fullName evidence="3">Regulator of ribonuclease activity homolog</fullName>
    </alternativeName>
    <alternativeName>
        <fullName evidence="4">RraA-like protein</fullName>
    </alternativeName>
</protein>
<accession>A0A099EXF1</accession>
<gene>
    <name evidence="6" type="ORF">IT41_15375</name>
    <name evidence="7" type="ORF">SAMN04487972_11080</name>
</gene>
<dbReference type="STRING" id="376733.SAMN04487972_11080"/>
<feature type="binding site" evidence="5">
    <location>
        <position position="120"/>
    </location>
    <ligand>
        <name>substrate</name>
    </ligand>
</feature>
<reference evidence="7 9" key="3">
    <citation type="submission" date="2016-10" db="EMBL/GenBank/DDBJ databases">
        <authorList>
            <person name="de Groot N.N."/>
        </authorList>
    </citation>
    <scope>NUCLEOTIDE SEQUENCE [LARGE SCALE GENOMIC DNA]</scope>
    <source>
        <strain evidence="7 9">CGMCC 1.6117</strain>
    </source>
</reference>
<dbReference type="AlphaFoldDB" id="A0A099EXF1"/>
<dbReference type="EMBL" id="JRKN01000026">
    <property type="protein sequence ID" value="KGJ03090.1"/>
    <property type="molecule type" value="Genomic_DNA"/>
</dbReference>
<keyword evidence="8" id="KW-1185">Reference proteome</keyword>
<evidence type="ECO:0000313" key="9">
    <source>
        <dbReference type="Proteomes" id="UP000182312"/>
    </source>
</evidence>
<dbReference type="PANTHER" id="PTHR33254">
    <property type="entry name" value="4-HYDROXY-4-METHYL-2-OXOGLUTARATE ALDOLASE 3-RELATED"/>
    <property type="match status" value="1"/>
</dbReference>
<name>A0A099EXF1_9RHOB</name>
<evidence type="ECO:0000256" key="5">
    <source>
        <dbReference type="PIRSR" id="PIRSR605493-1"/>
    </source>
</evidence>
<dbReference type="RefSeq" id="WP_036742822.1">
    <property type="nucleotide sequence ID" value="NZ_FOJO01000010.1"/>
</dbReference>
<reference evidence="6 8" key="1">
    <citation type="submission" date="2014-09" db="EMBL/GenBank/DDBJ databases">
        <authorList>
            <person name="McGinnis J.M."/>
            <person name="Wolfgang W.J."/>
        </authorList>
    </citation>
    <scope>NUCLEOTIDE SEQUENCE [LARGE SCALE GENOMIC DNA]</scope>
    <source>
        <strain evidence="6 8">JCM 14014</strain>
    </source>
</reference>
<dbReference type="GO" id="GO:0046872">
    <property type="term" value="F:metal ion binding"/>
    <property type="evidence" value="ECO:0007669"/>
    <property type="project" value="UniProtKB-KW"/>
</dbReference>
<keyword evidence="5" id="KW-0479">Metal-binding</keyword>
<comment type="cofactor">
    <cofactor evidence="5">
        <name>Mg(2+)</name>
        <dbReference type="ChEBI" id="CHEBI:18420"/>
    </cofactor>
</comment>
<comment type="cofactor">
    <cofactor evidence="1">
        <name>a divalent metal cation</name>
        <dbReference type="ChEBI" id="CHEBI:60240"/>
    </cofactor>
</comment>
<evidence type="ECO:0000256" key="1">
    <source>
        <dbReference type="ARBA" id="ARBA00001968"/>
    </source>
</evidence>
<evidence type="ECO:0000313" key="7">
    <source>
        <dbReference type="EMBL" id="SFA53072.1"/>
    </source>
</evidence>
<reference evidence="6 8" key="2">
    <citation type="submission" date="2014-10" db="EMBL/GenBank/DDBJ databases">
        <title>Paracoccus sanguinis sp. nov., isolated from clinical specimens of New York State patients.</title>
        <authorList>
            <person name="Mingle L.A."/>
            <person name="Cole J.A."/>
            <person name="Lapierre P."/>
            <person name="Musser K.A."/>
        </authorList>
    </citation>
    <scope>NUCLEOTIDE SEQUENCE [LARGE SCALE GENOMIC DNA]</scope>
    <source>
        <strain evidence="6 8">JCM 14014</strain>
    </source>
</reference>
<dbReference type="EMBL" id="FOJO01000010">
    <property type="protein sequence ID" value="SFA53072.1"/>
    <property type="molecule type" value="Genomic_DNA"/>
</dbReference>
<keyword evidence="5" id="KW-0460">Magnesium</keyword>
<dbReference type="eggNOG" id="COG0684">
    <property type="taxonomic scope" value="Bacteria"/>
</dbReference>
<keyword evidence="6" id="KW-0808">Transferase</keyword>
<dbReference type="Pfam" id="PF03737">
    <property type="entry name" value="RraA-like"/>
    <property type="match status" value="1"/>
</dbReference>
<keyword evidence="6" id="KW-0489">Methyltransferase</keyword>
<dbReference type="OrthoDB" id="9812532at2"/>
<dbReference type="Proteomes" id="UP000182312">
    <property type="component" value="Unassembled WGS sequence"/>
</dbReference>
<dbReference type="Gene3D" id="3.50.30.40">
    <property type="entry name" value="Ribonuclease E inhibitor RraA/RraA-like"/>
    <property type="match status" value="1"/>
</dbReference>
<evidence type="ECO:0000256" key="3">
    <source>
        <dbReference type="ARBA" id="ARBA00029596"/>
    </source>
</evidence>
<dbReference type="InterPro" id="IPR005493">
    <property type="entry name" value="RraA/RraA-like"/>
</dbReference>
<feature type="binding site" evidence="5">
    <location>
        <position position="121"/>
    </location>
    <ligand>
        <name>Mg(2+)</name>
        <dbReference type="ChEBI" id="CHEBI:18420"/>
    </ligand>
</feature>
<dbReference type="GO" id="GO:0032259">
    <property type="term" value="P:methylation"/>
    <property type="evidence" value="ECO:0007669"/>
    <property type="project" value="UniProtKB-KW"/>
</dbReference>
<feature type="binding site" evidence="5">
    <location>
        <begin position="98"/>
        <end position="101"/>
    </location>
    <ligand>
        <name>substrate</name>
    </ligand>
</feature>
<dbReference type="GO" id="GO:0008168">
    <property type="term" value="F:methyltransferase activity"/>
    <property type="evidence" value="ECO:0007669"/>
    <property type="project" value="UniProtKB-KW"/>
</dbReference>
<evidence type="ECO:0000256" key="2">
    <source>
        <dbReference type="ARBA" id="ARBA00016549"/>
    </source>
</evidence>
<dbReference type="CDD" id="cd16841">
    <property type="entry name" value="RraA_family"/>
    <property type="match status" value="1"/>
</dbReference>